<dbReference type="PIRSF" id="PIRSF003203">
    <property type="entry name" value="AzlD"/>
    <property type="match status" value="1"/>
</dbReference>
<comment type="caution">
    <text evidence="2">The sequence shown here is derived from an EMBL/GenBank/DDBJ whole genome shotgun (WGS) entry which is preliminary data.</text>
</comment>
<reference evidence="2 3" key="1">
    <citation type="journal article" date="2021" name="Sci. Rep.">
        <title>The distribution of antibiotic resistance genes in chicken gut microbiota commensals.</title>
        <authorList>
            <person name="Juricova H."/>
            <person name="Matiasovicova J."/>
            <person name="Kubasova T."/>
            <person name="Cejkova D."/>
            <person name="Rychlik I."/>
        </authorList>
    </citation>
    <scope>NUCLEOTIDE SEQUENCE [LARGE SCALE GENOMIC DNA]</scope>
    <source>
        <strain evidence="2 3">An810</strain>
    </source>
</reference>
<feature type="transmembrane region" description="Helical" evidence="1">
    <location>
        <begin position="38"/>
        <end position="59"/>
    </location>
</feature>
<evidence type="ECO:0000313" key="3">
    <source>
        <dbReference type="Proteomes" id="UP000776629"/>
    </source>
</evidence>
<gene>
    <name evidence="2" type="ORF">H5993_01535</name>
</gene>
<dbReference type="RefSeq" id="WP_180870694.1">
    <property type="nucleotide sequence ID" value="NZ_JACJJQ010000004.1"/>
</dbReference>
<keyword evidence="1" id="KW-0472">Membrane</keyword>
<evidence type="ECO:0000256" key="1">
    <source>
        <dbReference type="SAM" id="Phobius"/>
    </source>
</evidence>
<feature type="transmembrane region" description="Helical" evidence="1">
    <location>
        <begin position="7"/>
        <end position="26"/>
    </location>
</feature>
<proteinExistence type="predicted"/>
<keyword evidence="1" id="KW-1133">Transmembrane helix</keyword>
<name>A0ABS2EMI4_9LACO</name>
<feature type="transmembrane region" description="Helical" evidence="1">
    <location>
        <begin position="91"/>
        <end position="107"/>
    </location>
</feature>
<sequence length="108" mass="12213">MTLVQRLITIFLAAIANLLTRILPFWLFKREGQTPPRFIQELGEFLPGAIMAMLVVYCFKDVNWLGANHGLPEILAGLATVIIHLKWRQTFISLIAGTGIYILLLHLI</sequence>
<dbReference type="EMBL" id="JACJJQ010000004">
    <property type="protein sequence ID" value="MBM6753450.1"/>
    <property type="molecule type" value="Genomic_DNA"/>
</dbReference>
<organism evidence="2 3">
    <name type="scientific">Limosilactobacillus alvi</name>
    <dbReference type="NCBI Taxonomy" id="990412"/>
    <lineage>
        <taxon>Bacteria</taxon>
        <taxon>Bacillati</taxon>
        <taxon>Bacillota</taxon>
        <taxon>Bacilli</taxon>
        <taxon>Lactobacillales</taxon>
        <taxon>Lactobacillaceae</taxon>
        <taxon>Limosilactobacillus</taxon>
    </lineage>
</organism>
<dbReference type="InterPro" id="IPR008407">
    <property type="entry name" value="Brnchd-chn_aa_trnsp_AzlD"/>
</dbReference>
<dbReference type="Pfam" id="PF05437">
    <property type="entry name" value="AzlD"/>
    <property type="match status" value="1"/>
</dbReference>
<dbReference type="Proteomes" id="UP000776629">
    <property type="component" value="Unassembled WGS sequence"/>
</dbReference>
<accession>A0ABS2EMI4</accession>
<keyword evidence="3" id="KW-1185">Reference proteome</keyword>
<keyword evidence="1" id="KW-0812">Transmembrane</keyword>
<evidence type="ECO:0000313" key="2">
    <source>
        <dbReference type="EMBL" id="MBM6753450.1"/>
    </source>
</evidence>
<protein>
    <submittedName>
        <fullName evidence="2">AzlD domain-containing protein</fullName>
    </submittedName>
</protein>